<dbReference type="Gene3D" id="3.90.25.10">
    <property type="entry name" value="UDP-galactose 4-epimerase, domain 1"/>
    <property type="match status" value="1"/>
</dbReference>
<dbReference type="Proteomes" id="UP000518300">
    <property type="component" value="Unassembled WGS sequence"/>
</dbReference>
<dbReference type="SUPFAM" id="SSF51735">
    <property type="entry name" value="NAD(P)-binding Rossmann-fold domains"/>
    <property type="match status" value="1"/>
</dbReference>
<evidence type="ECO:0000313" key="2">
    <source>
        <dbReference type="EMBL" id="NMO14886.1"/>
    </source>
</evidence>
<dbReference type="EMBL" id="JABBJJ010000027">
    <property type="protein sequence ID" value="NMO14886.1"/>
    <property type="molecule type" value="Genomic_DNA"/>
</dbReference>
<proteinExistence type="predicted"/>
<comment type="caution">
    <text evidence="2">The sequence shown here is derived from an EMBL/GenBank/DDBJ whole genome shotgun (WGS) entry which is preliminary data.</text>
</comment>
<dbReference type="InterPro" id="IPR036291">
    <property type="entry name" value="NAD(P)-bd_dom_sf"/>
</dbReference>
<keyword evidence="3" id="KW-1185">Reference proteome</keyword>
<protein>
    <submittedName>
        <fullName evidence="2">NAD(P)H-binding protein</fullName>
    </submittedName>
</protein>
<feature type="domain" description="NAD(P)-binding" evidence="1">
    <location>
        <begin position="21"/>
        <end position="178"/>
    </location>
</feature>
<dbReference type="AlphaFoldDB" id="A0A848L8I9"/>
<evidence type="ECO:0000259" key="1">
    <source>
        <dbReference type="Pfam" id="PF13460"/>
    </source>
</evidence>
<evidence type="ECO:0000313" key="3">
    <source>
        <dbReference type="Proteomes" id="UP000518300"/>
    </source>
</evidence>
<accession>A0A848L8I9</accession>
<organism evidence="2 3">
    <name type="scientific">Pyxidicoccus fallax</name>
    <dbReference type="NCBI Taxonomy" id="394095"/>
    <lineage>
        <taxon>Bacteria</taxon>
        <taxon>Pseudomonadati</taxon>
        <taxon>Myxococcota</taxon>
        <taxon>Myxococcia</taxon>
        <taxon>Myxococcales</taxon>
        <taxon>Cystobacterineae</taxon>
        <taxon>Myxococcaceae</taxon>
        <taxon>Pyxidicoccus</taxon>
    </lineage>
</organism>
<sequence>MSPTGGPVNADTTKNEVLVLGATGTTGRRLTALLRAAGVPVRAASRKGEVRFDWTDMGTWEPAVTGASRMYLMAPHDMPIDPAFVRLAAKKGIRHIVLLSSRGIETMGDERLMAAERTVRDSGVDWTLLRPDWFNQNFDEGVLRDAVLAGEVAMPVGDARQVFVDADDIAAAAAAVLTGKGHAGQSYDLTGPRALSFAEAVDIISRASGRKVQFRGAPEDYLAAMGAFGVPREQTLKEVQAFTALRELGDAKPNDVVRRLTGRAPKDFETYAREAAARGAWRG</sequence>
<reference evidence="2 3" key="1">
    <citation type="submission" date="2020-04" db="EMBL/GenBank/DDBJ databases">
        <title>Draft genome of Pyxidicoccus fallax type strain.</title>
        <authorList>
            <person name="Whitworth D.E."/>
        </authorList>
    </citation>
    <scope>NUCLEOTIDE SEQUENCE [LARGE SCALE GENOMIC DNA]</scope>
    <source>
        <strain evidence="2 3">DSM 14698</strain>
    </source>
</reference>
<dbReference type="InterPro" id="IPR051604">
    <property type="entry name" value="Ergot_Alk_Oxidoreductase"/>
</dbReference>
<dbReference type="InterPro" id="IPR016040">
    <property type="entry name" value="NAD(P)-bd_dom"/>
</dbReference>
<dbReference type="PANTHER" id="PTHR43162">
    <property type="match status" value="1"/>
</dbReference>
<dbReference type="PANTHER" id="PTHR43162:SF1">
    <property type="entry name" value="PRESTALK A DIFFERENTIATION PROTEIN A"/>
    <property type="match status" value="1"/>
</dbReference>
<dbReference type="Pfam" id="PF13460">
    <property type="entry name" value="NAD_binding_10"/>
    <property type="match status" value="1"/>
</dbReference>
<dbReference type="Gene3D" id="3.40.50.720">
    <property type="entry name" value="NAD(P)-binding Rossmann-like Domain"/>
    <property type="match status" value="1"/>
</dbReference>
<name>A0A848L8I9_9BACT</name>
<gene>
    <name evidence="2" type="ORF">HG543_08440</name>
</gene>